<sequence>MKRSTPWIAVACLLIGVAGWTAAGCGKKAYPVVPKQEALVQGVADLQARMVDDRVEISWTVETSQPVPVQKFVLYRASRSVADGDCPGCPMLFSKISEWPVVSSRSGASYRMRVTDAADPGMIYFYKVVGIDGYGHAGKDSNVAEIQP</sequence>
<proteinExistence type="predicted"/>
<dbReference type="Gene3D" id="2.60.40.10">
    <property type="entry name" value="Immunoglobulins"/>
    <property type="match status" value="1"/>
</dbReference>
<evidence type="ECO:0008006" key="2">
    <source>
        <dbReference type="Google" id="ProtNLM"/>
    </source>
</evidence>
<evidence type="ECO:0000313" key="1">
    <source>
        <dbReference type="EMBL" id="HGU32359.1"/>
    </source>
</evidence>
<dbReference type="AlphaFoldDB" id="A0A7C4MSQ8"/>
<dbReference type="InterPro" id="IPR013783">
    <property type="entry name" value="Ig-like_fold"/>
</dbReference>
<name>A0A7C4MSQ8_9BACT</name>
<protein>
    <recommendedName>
        <fullName evidence="2">Fibronectin type III domain-containing protein</fullName>
    </recommendedName>
</protein>
<organism evidence="1">
    <name type="scientific">Desulfatirhabdium butyrativorans</name>
    <dbReference type="NCBI Taxonomy" id="340467"/>
    <lineage>
        <taxon>Bacteria</taxon>
        <taxon>Pseudomonadati</taxon>
        <taxon>Thermodesulfobacteriota</taxon>
        <taxon>Desulfobacteria</taxon>
        <taxon>Desulfobacterales</taxon>
        <taxon>Desulfatirhabdiaceae</taxon>
        <taxon>Desulfatirhabdium</taxon>
    </lineage>
</organism>
<dbReference type="EMBL" id="DSUH01000131">
    <property type="protein sequence ID" value="HGU32359.1"/>
    <property type="molecule type" value="Genomic_DNA"/>
</dbReference>
<reference evidence="1" key="1">
    <citation type="journal article" date="2020" name="mSystems">
        <title>Genome- and Community-Level Interaction Insights into Carbon Utilization and Element Cycling Functions of Hydrothermarchaeota in Hydrothermal Sediment.</title>
        <authorList>
            <person name="Zhou Z."/>
            <person name="Liu Y."/>
            <person name="Xu W."/>
            <person name="Pan J."/>
            <person name="Luo Z.H."/>
            <person name="Li M."/>
        </authorList>
    </citation>
    <scope>NUCLEOTIDE SEQUENCE [LARGE SCALE GENOMIC DNA]</scope>
    <source>
        <strain evidence="1">SpSt-477</strain>
    </source>
</reference>
<dbReference type="PROSITE" id="PS51257">
    <property type="entry name" value="PROKAR_LIPOPROTEIN"/>
    <property type="match status" value="1"/>
</dbReference>
<gene>
    <name evidence="1" type="ORF">ENS29_05835</name>
</gene>
<comment type="caution">
    <text evidence="1">The sequence shown here is derived from an EMBL/GenBank/DDBJ whole genome shotgun (WGS) entry which is preliminary data.</text>
</comment>
<accession>A0A7C4MSQ8</accession>